<evidence type="ECO:0000313" key="2">
    <source>
        <dbReference type="Proteomes" id="UP001221757"/>
    </source>
</evidence>
<feature type="non-terminal residue" evidence="1">
    <location>
        <position position="1"/>
    </location>
</feature>
<sequence>PTKLFSKKETPLTHTVIPMFEDLEPALTKIKSDTEMPNIIRVAAHAASLVLDKYHSLSDECEVYPVAIVMCPDKKLQWFVKRGWKTEDIEDIRRMVIRRWEMTY</sequence>
<organism evidence="1 2">
    <name type="scientific">Mycena rosella</name>
    <name type="common">Pink bonnet</name>
    <name type="synonym">Agaricus rosellus</name>
    <dbReference type="NCBI Taxonomy" id="1033263"/>
    <lineage>
        <taxon>Eukaryota</taxon>
        <taxon>Fungi</taxon>
        <taxon>Dikarya</taxon>
        <taxon>Basidiomycota</taxon>
        <taxon>Agaricomycotina</taxon>
        <taxon>Agaricomycetes</taxon>
        <taxon>Agaricomycetidae</taxon>
        <taxon>Agaricales</taxon>
        <taxon>Marasmiineae</taxon>
        <taxon>Mycenaceae</taxon>
        <taxon>Mycena</taxon>
    </lineage>
</organism>
<protein>
    <submittedName>
        <fullName evidence="1">Uncharacterized protein</fullName>
    </submittedName>
</protein>
<dbReference type="Proteomes" id="UP001221757">
    <property type="component" value="Unassembled WGS sequence"/>
</dbReference>
<accession>A0AAD7CRJ9</accession>
<keyword evidence="2" id="KW-1185">Reference proteome</keyword>
<proteinExistence type="predicted"/>
<name>A0AAD7CRJ9_MYCRO</name>
<dbReference type="AlphaFoldDB" id="A0AAD7CRJ9"/>
<gene>
    <name evidence="1" type="ORF">B0H17DRAFT_902313</name>
</gene>
<dbReference type="EMBL" id="JARKIE010000269">
    <property type="protein sequence ID" value="KAJ7659488.1"/>
    <property type="molecule type" value="Genomic_DNA"/>
</dbReference>
<feature type="non-terminal residue" evidence="1">
    <location>
        <position position="104"/>
    </location>
</feature>
<evidence type="ECO:0000313" key="1">
    <source>
        <dbReference type="EMBL" id="KAJ7659488.1"/>
    </source>
</evidence>
<comment type="caution">
    <text evidence="1">The sequence shown here is derived from an EMBL/GenBank/DDBJ whole genome shotgun (WGS) entry which is preliminary data.</text>
</comment>
<reference evidence="1" key="1">
    <citation type="submission" date="2023-03" db="EMBL/GenBank/DDBJ databases">
        <title>Massive genome expansion in bonnet fungi (Mycena s.s.) driven by repeated elements and novel gene families across ecological guilds.</title>
        <authorList>
            <consortium name="Lawrence Berkeley National Laboratory"/>
            <person name="Harder C.B."/>
            <person name="Miyauchi S."/>
            <person name="Viragh M."/>
            <person name="Kuo A."/>
            <person name="Thoen E."/>
            <person name="Andreopoulos B."/>
            <person name="Lu D."/>
            <person name="Skrede I."/>
            <person name="Drula E."/>
            <person name="Henrissat B."/>
            <person name="Morin E."/>
            <person name="Kohler A."/>
            <person name="Barry K."/>
            <person name="LaButti K."/>
            <person name="Morin E."/>
            <person name="Salamov A."/>
            <person name="Lipzen A."/>
            <person name="Mereny Z."/>
            <person name="Hegedus B."/>
            <person name="Baldrian P."/>
            <person name="Stursova M."/>
            <person name="Weitz H."/>
            <person name="Taylor A."/>
            <person name="Grigoriev I.V."/>
            <person name="Nagy L.G."/>
            <person name="Martin F."/>
            <person name="Kauserud H."/>
        </authorList>
    </citation>
    <scope>NUCLEOTIDE SEQUENCE</scope>
    <source>
        <strain evidence="1">CBHHK067</strain>
    </source>
</reference>